<evidence type="ECO:0000256" key="9">
    <source>
        <dbReference type="ARBA" id="ARBA00023004"/>
    </source>
</evidence>
<dbReference type="PANTHER" id="PTHR31528">
    <property type="entry name" value="4-AMINO-5-HYDROXYMETHYL-2-METHYLPYRIMIDINE PHOSPHATE SYNTHASE THI11-RELATED"/>
    <property type="match status" value="1"/>
</dbReference>
<evidence type="ECO:0000256" key="5">
    <source>
        <dbReference type="ARBA" id="ARBA00022679"/>
    </source>
</evidence>
<evidence type="ECO:0000256" key="3">
    <source>
        <dbReference type="ARBA" id="ARBA00009406"/>
    </source>
</evidence>
<dbReference type="Proteomes" id="UP000287224">
    <property type="component" value="Unassembled WGS sequence"/>
</dbReference>
<dbReference type="GO" id="GO:0009228">
    <property type="term" value="P:thiamine biosynthetic process"/>
    <property type="evidence" value="ECO:0007669"/>
    <property type="project" value="UniProtKB-KW"/>
</dbReference>
<keyword evidence="15" id="KW-1185">Reference proteome</keyword>
<evidence type="ECO:0000256" key="8">
    <source>
        <dbReference type="ARBA" id="ARBA00022977"/>
    </source>
</evidence>
<evidence type="ECO:0000256" key="1">
    <source>
        <dbReference type="ARBA" id="ARBA00003469"/>
    </source>
</evidence>
<dbReference type="Pfam" id="PF09084">
    <property type="entry name" value="NMT1"/>
    <property type="match status" value="1"/>
</dbReference>
<comment type="similarity">
    <text evidence="3">Belongs to the NMT1/THI5 family.</text>
</comment>
<evidence type="ECO:0000256" key="2">
    <source>
        <dbReference type="ARBA" id="ARBA00004948"/>
    </source>
</evidence>
<evidence type="ECO:0000313" key="14">
    <source>
        <dbReference type="EMBL" id="GCE08447.1"/>
    </source>
</evidence>
<name>A0A401ZNI6_9CHLR</name>
<gene>
    <name evidence="14" type="ORF">KDAU_57760</name>
</gene>
<comment type="catalytic activity">
    <reaction evidence="11">
        <text>N(6)-(pyridoxal phosphate)-L-lysyl-[4-amino-5-hydroxymethyl-2-methylpyrimidine phosphate synthase] + L-histidyl-[4-amino-5-hydroxymethyl-2-methylpyrimidine phosphate synthase] + 2 Fe(3+) + 4 H2O = L-lysyl-[4-amino-5-hydroxymethyl-2-methylpyrimidine phosphate synthase] + (2S)-2-amino-5-hydroxy-4-oxopentanoyl-[4-amino-5-hydroxymethyl-2-methylpyrimidine phosphate synthase] + 4-amino-2-methyl-5-(phosphooxymethyl)pyrimidine + 3-oxopropanoate + 2 Fe(2+) + 2 H(+)</text>
        <dbReference type="Rhea" id="RHEA:65756"/>
        <dbReference type="Rhea" id="RHEA-COMP:16892"/>
        <dbReference type="Rhea" id="RHEA-COMP:16893"/>
        <dbReference type="Rhea" id="RHEA-COMP:16894"/>
        <dbReference type="Rhea" id="RHEA-COMP:16895"/>
        <dbReference type="ChEBI" id="CHEBI:15377"/>
        <dbReference type="ChEBI" id="CHEBI:15378"/>
        <dbReference type="ChEBI" id="CHEBI:29033"/>
        <dbReference type="ChEBI" id="CHEBI:29034"/>
        <dbReference type="ChEBI" id="CHEBI:29969"/>
        <dbReference type="ChEBI" id="CHEBI:29979"/>
        <dbReference type="ChEBI" id="CHEBI:33190"/>
        <dbReference type="ChEBI" id="CHEBI:58354"/>
        <dbReference type="ChEBI" id="CHEBI:143915"/>
        <dbReference type="ChEBI" id="CHEBI:157692"/>
    </reaction>
    <physiologicalReaction direction="left-to-right" evidence="11">
        <dbReference type="Rhea" id="RHEA:65757"/>
    </physiologicalReaction>
</comment>
<dbReference type="GO" id="GO:0016740">
    <property type="term" value="F:transferase activity"/>
    <property type="evidence" value="ECO:0007669"/>
    <property type="project" value="UniProtKB-KW"/>
</dbReference>
<sequence>MKARTRLLLSIGIPLLVVLVVVGLYLAQQRGNNAPAQSTTTTTTTPKQPLTTVKLALDWTPNTNHTGVYVAMNKKWYQDEGINLQILPYSSNVTPDVLVSNGKADVGISSTESIVADAAVGQPTVSIAAIVQHNTSAFAALASSGIKRPRDLDGKTYGAFGAPYENAVVSQIIKHDGGKGNFKSITLDIDPLQALQSHRVDFVWIYQGAEGIQAKHEGMQLNMFPVINYGIADYYTPNFIASPAAIKAKPDLLHRFMKATARGYEYARTHASESAQILLQETPKGTFPDPSYLQDSQQYLSEHYADPGRRWGLQDAAAWHGYPEFILKAGGVKDANGKNVTSLDLNSLYTNQFISS</sequence>
<dbReference type="OrthoDB" id="9815602at2"/>
<dbReference type="RefSeq" id="WP_126600988.1">
    <property type="nucleotide sequence ID" value="NZ_BIFQ01000002.1"/>
</dbReference>
<reference evidence="15" key="1">
    <citation type="submission" date="2018-12" db="EMBL/GenBank/DDBJ databases">
        <title>Tengunoibacter tsumagoiensis gen. nov., sp. nov., Dictyobacter kobayashii sp. nov., D. alpinus sp. nov., and D. joshuensis sp. nov. and description of Dictyobacteraceae fam. nov. within the order Ktedonobacterales isolated from Tengu-no-mugimeshi.</title>
        <authorList>
            <person name="Wang C.M."/>
            <person name="Zheng Y."/>
            <person name="Sakai Y."/>
            <person name="Toyoda A."/>
            <person name="Minakuchi Y."/>
            <person name="Abe K."/>
            <person name="Yokota A."/>
            <person name="Yabe S."/>
        </authorList>
    </citation>
    <scope>NUCLEOTIDE SEQUENCE [LARGE SCALE GENOMIC DNA]</scope>
    <source>
        <strain evidence="15">S-27</strain>
    </source>
</reference>
<evidence type="ECO:0000256" key="12">
    <source>
        <dbReference type="SAM" id="Phobius"/>
    </source>
</evidence>
<accession>A0A401ZNI6</accession>
<comment type="pathway">
    <text evidence="2">Cofactor biosynthesis; thiamine diphosphate biosynthesis.</text>
</comment>
<keyword evidence="6" id="KW-0479">Metal-binding</keyword>
<dbReference type="PANTHER" id="PTHR31528:SF1">
    <property type="entry name" value="4-AMINO-5-HYDROXYMETHYL-2-METHYLPYRIMIDINE PHOSPHATE SYNTHASE THI11-RELATED"/>
    <property type="match status" value="1"/>
</dbReference>
<proteinExistence type="inferred from homology"/>
<dbReference type="AlphaFoldDB" id="A0A401ZNI6"/>
<evidence type="ECO:0000256" key="6">
    <source>
        <dbReference type="ARBA" id="ARBA00022723"/>
    </source>
</evidence>
<dbReference type="GO" id="GO:0046872">
    <property type="term" value="F:metal ion binding"/>
    <property type="evidence" value="ECO:0007669"/>
    <property type="project" value="UniProtKB-KW"/>
</dbReference>
<keyword evidence="9" id="KW-0408">Iron</keyword>
<keyword evidence="5" id="KW-0808">Transferase</keyword>
<evidence type="ECO:0000256" key="11">
    <source>
        <dbReference type="ARBA" id="ARBA00048179"/>
    </source>
</evidence>
<organism evidence="14 15">
    <name type="scientific">Dictyobacter aurantiacus</name>
    <dbReference type="NCBI Taxonomy" id="1936993"/>
    <lineage>
        <taxon>Bacteria</taxon>
        <taxon>Bacillati</taxon>
        <taxon>Chloroflexota</taxon>
        <taxon>Ktedonobacteria</taxon>
        <taxon>Ktedonobacterales</taxon>
        <taxon>Dictyobacteraceae</taxon>
        <taxon>Dictyobacter</taxon>
    </lineage>
</organism>
<dbReference type="SUPFAM" id="SSF53850">
    <property type="entry name" value="Periplasmic binding protein-like II"/>
    <property type="match status" value="1"/>
</dbReference>
<keyword evidence="7" id="KW-0663">Pyridoxal phosphate</keyword>
<keyword evidence="12" id="KW-0472">Membrane</keyword>
<evidence type="ECO:0000313" key="15">
    <source>
        <dbReference type="Proteomes" id="UP000287224"/>
    </source>
</evidence>
<comment type="subunit">
    <text evidence="4">Homodimer.</text>
</comment>
<evidence type="ECO:0000256" key="7">
    <source>
        <dbReference type="ARBA" id="ARBA00022898"/>
    </source>
</evidence>
<dbReference type="EMBL" id="BIFQ01000002">
    <property type="protein sequence ID" value="GCE08447.1"/>
    <property type="molecule type" value="Genomic_DNA"/>
</dbReference>
<evidence type="ECO:0000259" key="13">
    <source>
        <dbReference type="Pfam" id="PF09084"/>
    </source>
</evidence>
<evidence type="ECO:0000256" key="10">
    <source>
        <dbReference type="ARBA" id="ARBA00033171"/>
    </source>
</evidence>
<dbReference type="InterPro" id="IPR015168">
    <property type="entry name" value="SsuA/THI5"/>
</dbReference>
<feature type="transmembrane region" description="Helical" evidence="12">
    <location>
        <begin position="7"/>
        <end position="27"/>
    </location>
</feature>
<comment type="caution">
    <text evidence="14">The sequence shown here is derived from an EMBL/GenBank/DDBJ whole genome shotgun (WGS) entry which is preliminary data.</text>
</comment>
<dbReference type="InterPro" id="IPR027939">
    <property type="entry name" value="NMT1/THI5"/>
</dbReference>
<protein>
    <recommendedName>
        <fullName evidence="10">Thiamine pyrimidine synthase</fullName>
    </recommendedName>
</protein>
<keyword evidence="12" id="KW-0812">Transmembrane</keyword>
<feature type="domain" description="SsuA/THI5-like" evidence="13">
    <location>
        <begin position="62"/>
        <end position="272"/>
    </location>
</feature>
<keyword evidence="8" id="KW-0784">Thiamine biosynthesis</keyword>
<comment type="function">
    <text evidence="1">Responsible for the formation of the pyrimidine heterocycle in the thiamine biosynthesis pathway. Catalyzes the formation of hydroxymethylpyrimidine phosphate (HMP-P) from histidine and pyridoxal phosphate (PLP). The protein uses PLP and the active site histidine to form HMP-P, generating an inactive enzyme. The enzyme can only undergo a single turnover, which suggests it is a suicide enzyme.</text>
</comment>
<evidence type="ECO:0000256" key="4">
    <source>
        <dbReference type="ARBA" id="ARBA00011738"/>
    </source>
</evidence>
<keyword evidence="12" id="KW-1133">Transmembrane helix</keyword>
<dbReference type="Gene3D" id="3.40.190.10">
    <property type="entry name" value="Periplasmic binding protein-like II"/>
    <property type="match status" value="2"/>
</dbReference>